<proteinExistence type="predicted"/>
<keyword evidence="1" id="KW-0732">Signal</keyword>
<protein>
    <recommendedName>
        <fullName evidence="4">Exo-alpha-sialidase</fullName>
    </recommendedName>
</protein>
<feature type="signal peptide" evidence="1">
    <location>
        <begin position="1"/>
        <end position="36"/>
    </location>
</feature>
<name>A0ABM8VM50_9BACL</name>
<evidence type="ECO:0000313" key="2">
    <source>
        <dbReference type="EMBL" id="CAG7649407.1"/>
    </source>
</evidence>
<comment type="caution">
    <text evidence="2">The sequence shown here is derived from an EMBL/GenBank/DDBJ whole genome shotgun (WGS) entry which is preliminary data.</text>
</comment>
<gene>
    <name evidence="2" type="ORF">PAECIP111802_04482</name>
</gene>
<accession>A0ABM8VM50</accession>
<sequence length="284" mass="31685">MKLPLPAKRARTWAMIALAIMVLLFNAGFPSTPAEAANSVKAKQIVQHGYMPMVLDDQGNVWVTSISSRAYRMNLLPFRSHLVKAEHMDRIATLNAYYSYAVKDDGTVWTMRTNPSSEQDKDKWGLYTTKLGVQLPYLKNIVKVTSIQGGILALDRDGKLWILKIVYRSVSEGTQRIELPPLFEEQPLLVEGVDQVKDLSFTLILKEDGTVWSQCFSQSCPSMPEQMATTPPVQIQGLEDIIKVDGDTPRGIALKKTGRCGPGDTVIGQSHSLRILLNLRSHFN</sequence>
<feature type="chain" id="PRO_5045626867" description="Exo-alpha-sialidase" evidence="1">
    <location>
        <begin position="37"/>
        <end position="284"/>
    </location>
</feature>
<dbReference type="Proteomes" id="UP000730618">
    <property type="component" value="Unassembled WGS sequence"/>
</dbReference>
<organism evidence="2 3">
    <name type="scientific">Paenibacillus allorhizosphaerae</name>
    <dbReference type="NCBI Taxonomy" id="2849866"/>
    <lineage>
        <taxon>Bacteria</taxon>
        <taxon>Bacillati</taxon>
        <taxon>Bacillota</taxon>
        <taxon>Bacilli</taxon>
        <taxon>Bacillales</taxon>
        <taxon>Paenibacillaceae</taxon>
        <taxon>Paenibacillus</taxon>
    </lineage>
</organism>
<reference evidence="2 3" key="1">
    <citation type="submission" date="2021-06" db="EMBL/GenBank/DDBJ databases">
        <authorList>
            <person name="Criscuolo A."/>
        </authorList>
    </citation>
    <scope>NUCLEOTIDE SEQUENCE [LARGE SCALE GENOMIC DNA]</scope>
    <source>
        <strain evidence="3">CIP 111802</strain>
    </source>
</reference>
<evidence type="ECO:0000313" key="3">
    <source>
        <dbReference type="Proteomes" id="UP000730618"/>
    </source>
</evidence>
<dbReference type="EMBL" id="CAJVCE010000013">
    <property type="protein sequence ID" value="CAG7649407.1"/>
    <property type="molecule type" value="Genomic_DNA"/>
</dbReference>
<dbReference type="RefSeq" id="WP_218100761.1">
    <property type="nucleotide sequence ID" value="NZ_CAJVCE010000013.1"/>
</dbReference>
<evidence type="ECO:0008006" key="4">
    <source>
        <dbReference type="Google" id="ProtNLM"/>
    </source>
</evidence>
<evidence type="ECO:0000256" key="1">
    <source>
        <dbReference type="SAM" id="SignalP"/>
    </source>
</evidence>
<keyword evidence="3" id="KW-1185">Reference proteome</keyword>